<keyword evidence="4" id="KW-1185">Reference proteome</keyword>
<organism evidence="3 4">
    <name type="scientific">Extremus antarcticus</name>
    <dbReference type="NCBI Taxonomy" id="702011"/>
    <lineage>
        <taxon>Eukaryota</taxon>
        <taxon>Fungi</taxon>
        <taxon>Dikarya</taxon>
        <taxon>Ascomycota</taxon>
        <taxon>Pezizomycotina</taxon>
        <taxon>Dothideomycetes</taxon>
        <taxon>Dothideomycetidae</taxon>
        <taxon>Mycosphaerellales</taxon>
        <taxon>Extremaceae</taxon>
        <taxon>Extremus</taxon>
    </lineage>
</organism>
<evidence type="ECO:0000313" key="4">
    <source>
        <dbReference type="Proteomes" id="UP001271007"/>
    </source>
</evidence>
<dbReference type="PROSITE" id="PS50837">
    <property type="entry name" value="NACHT"/>
    <property type="match status" value="1"/>
</dbReference>
<accession>A0AAJ0D4G7</accession>
<comment type="caution">
    <text evidence="3">The sequence shown here is derived from an EMBL/GenBank/DDBJ whole genome shotgun (WGS) entry which is preliminary data.</text>
</comment>
<gene>
    <name evidence="3" type="ORF">LTR09_012823</name>
</gene>
<evidence type="ECO:0000259" key="2">
    <source>
        <dbReference type="PROSITE" id="PS50837"/>
    </source>
</evidence>
<reference evidence="3" key="1">
    <citation type="submission" date="2023-04" db="EMBL/GenBank/DDBJ databases">
        <title>Black Yeasts Isolated from many extreme environments.</title>
        <authorList>
            <person name="Coleine C."/>
            <person name="Stajich J.E."/>
            <person name="Selbmann L."/>
        </authorList>
    </citation>
    <scope>NUCLEOTIDE SEQUENCE</scope>
    <source>
        <strain evidence="3">CCFEE 5312</strain>
    </source>
</reference>
<evidence type="ECO:0000313" key="3">
    <source>
        <dbReference type="EMBL" id="KAK3045615.1"/>
    </source>
</evidence>
<dbReference type="InterPro" id="IPR027417">
    <property type="entry name" value="P-loop_NTPase"/>
</dbReference>
<dbReference type="Gene3D" id="3.40.50.300">
    <property type="entry name" value="P-loop containing nucleotide triphosphate hydrolases"/>
    <property type="match status" value="1"/>
</dbReference>
<sequence length="373" mass="41918">MNGKAGCGKTVLCYTVIEDIQSYCKSHANAGFAVFYFTFSDKQKQSYQSLLLSLVAQLGWREPAQSTLRQMFESPNKSVPSVRALEKILLSSVTQYNEVCLLLDAIDECPEDDDARQNVLDLIQRLARSANNLRLFITSRYLLDIKSSMEDLVASPMSVEVDAVDADIEKYVREEILRDRKLNSLPNATKDLITQTLTQNSDGMFRWAFCQLHELKRLKSTKPSRLEQALRSLPATLDETYERMLVQIAEEDHDDALTALRWLAFERRPLTVGEIVEACVIDPSRDGVVKEHDRGGSEDVLNILAGLVVVDSNRSEDGDGDGIKDVLPSQAIDVQNGNAEPGPLFYPITKKTRIRLAHFSVKEYLVSNRILDS</sequence>
<feature type="domain" description="NACHT" evidence="2">
    <location>
        <begin position="1"/>
        <end position="140"/>
    </location>
</feature>
<dbReference type="SUPFAM" id="SSF52540">
    <property type="entry name" value="P-loop containing nucleoside triphosphate hydrolases"/>
    <property type="match status" value="1"/>
</dbReference>
<dbReference type="InterPro" id="IPR056884">
    <property type="entry name" value="NPHP3-like_N"/>
</dbReference>
<dbReference type="Proteomes" id="UP001271007">
    <property type="component" value="Unassembled WGS sequence"/>
</dbReference>
<dbReference type="PANTHER" id="PTHR10039">
    <property type="entry name" value="AMELOGENIN"/>
    <property type="match status" value="1"/>
</dbReference>
<dbReference type="EMBL" id="JAWDJX010000184">
    <property type="protein sequence ID" value="KAK3045615.1"/>
    <property type="molecule type" value="Genomic_DNA"/>
</dbReference>
<keyword evidence="1" id="KW-0677">Repeat</keyword>
<protein>
    <recommendedName>
        <fullName evidence="2">NACHT domain-containing protein</fullName>
    </recommendedName>
</protein>
<dbReference type="AlphaFoldDB" id="A0AAJ0D4G7"/>
<dbReference type="Pfam" id="PF24883">
    <property type="entry name" value="NPHP3_N"/>
    <property type="match status" value="1"/>
</dbReference>
<dbReference type="PANTHER" id="PTHR10039:SF16">
    <property type="entry name" value="GPI INOSITOL-DEACYLASE"/>
    <property type="match status" value="1"/>
</dbReference>
<name>A0AAJ0D4G7_9PEZI</name>
<evidence type="ECO:0000256" key="1">
    <source>
        <dbReference type="ARBA" id="ARBA00022737"/>
    </source>
</evidence>
<proteinExistence type="predicted"/>
<dbReference type="InterPro" id="IPR007111">
    <property type="entry name" value="NACHT_NTPase"/>
</dbReference>